<dbReference type="EC" id="1.1.1.193" evidence="15"/>
<feature type="binding site" evidence="18">
    <location>
        <position position="87"/>
    </location>
    <ligand>
        <name>Zn(2+)</name>
        <dbReference type="ChEBI" id="CHEBI:29105"/>
        <note>catalytic</note>
    </ligand>
</feature>
<comment type="catalytic activity">
    <reaction evidence="13 15">
        <text>5-amino-6-(5-phospho-D-ribitylamino)uracil + NADP(+) = 5-amino-6-(5-phospho-D-ribosylamino)uracil + NADPH + H(+)</text>
        <dbReference type="Rhea" id="RHEA:17845"/>
        <dbReference type="ChEBI" id="CHEBI:15378"/>
        <dbReference type="ChEBI" id="CHEBI:57783"/>
        <dbReference type="ChEBI" id="CHEBI:58349"/>
        <dbReference type="ChEBI" id="CHEBI:58421"/>
        <dbReference type="ChEBI" id="CHEBI:58453"/>
        <dbReference type="EC" id="1.1.1.193"/>
    </reaction>
</comment>
<feature type="active site" description="Proton donor" evidence="16">
    <location>
        <position position="61"/>
    </location>
</feature>
<evidence type="ECO:0000256" key="9">
    <source>
        <dbReference type="ARBA" id="ARBA00022833"/>
    </source>
</evidence>
<keyword evidence="9 15" id="KW-0862">Zinc</keyword>
<dbReference type="PANTHER" id="PTHR38011:SF7">
    <property type="entry name" value="2,5-DIAMINO-6-RIBOSYLAMINO-4(3H)-PYRIMIDINONE 5'-PHOSPHATE REDUCTASE"/>
    <property type="match status" value="1"/>
</dbReference>
<dbReference type="NCBIfam" id="TIGR00326">
    <property type="entry name" value="eubact_ribD"/>
    <property type="match status" value="1"/>
</dbReference>
<dbReference type="InterPro" id="IPR004794">
    <property type="entry name" value="Eubact_RibD"/>
</dbReference>
<feature type="binding site" evidence="17">
    <location>
        <position position="212"/>
    </location>
    <ligand>
        <name>NADP(+)</name>
        <dbReference type="ChEBI" id="CHEBI:58349"/>
    </ligand>
</feature>
<feature type="binding site" evidence="17">
    <location>
        <position position="311"/>
    </location>
    <ligand>
        <name>substrate</name>
    </ligand>
</feature>
<dbReference type="InterPro" id="IPR016193">
    <property type="entry name" value="Cytidine_deaminase-like"/>
</dbReference>
<comment type="function">
    <text evidence="1 15">Converts 2,5-diamino-6-(ribosylamino)-4(3h)-pyrimidinone 5'-phosphate into 5-amino-6-(ribosylamino)-2,4(1h,3h)-pyrimidinedione 5'-phosphate.</text>
</comment>
<dbReference type="EMBL" id="NMWU01000015">
    <property type="protein sequence ID" value="PLS31187.1"/>
    <property type="molecule type" value="Genomic_DNA"/>
</dbReference>
<evidence type="ECO:0000256" key="15">
    <source>
        <dbReference type="PIRNR" id="PIRNR006769"/>
    </source>
</evidence>
<keyword evidence="6 15" id="KW-0686">Riboflavin biosynthesis</keyword>
<dbReference type="InterPro" id="IPR002734">
    <property type="entry name" value="RibDG_C"/>
</dbReference>
<organism evidence="20 21">
    <name type="scientific">Bifidobacterium margollesii</name>
    <dbReference type="NCBI Taxonomy" id="2020964"/>
    <lineage>
        <taxon>Bacteria</taxon>
        <taxon>Bacillati</taxon>
        <taxon>Actinomycetota</taxon>
        <taxon>Actinomycetes</taxon>
        <taxon>Bifidobacteriales</taxon>
        <taxon>Bifidobacteriaceae</taxon>
        <taxon>Bifidobacterium</taxon>
    </lineage>
</organism>
<dbReference type="SUPFAM" id="SSF53927">
    <property type="entry name" value="Cytidine deaminase-like"/>
    <property type="match status" value="1"/>
</dbReference>
<comment type="cofactor">
    <cofactor evidence="15 18">
        <name>Zn(2+)</name>
        <dbReference type="ChEBI" id="CHEBI:29105"/>
    </cofactor>
    <text evidence="15 18">Binds 1 zinc ion.</text>
</comment>
<feature type="binding site" evidence="17">
    <location>
        <position position="216"/>
    </location>
    <ligand>
        <name>substrate</name>
    </ligand>
</feature>
<protein>
    <recommendedName>
        <fullName evidence="15">Riboflavin biosynthesis protein RibD</fullName>
    </recommendedName>
    <domain>
        <recommendedName>
            <fullName evidence="15">Diaminohydroxyphosphoribosylaminopyrimidine deaminase</fullName>
            <shortName evidence="15">DRAP deaminase</shortName>
            <ecNumber evidence="15">3.5.4.26</ecNumber>
        </recommendedName>
        <alternativeName>
            <fullName evidence="15">Riboflavin-specific deaminase</fullName>
        </alternativeName>
    </domain>
    <domain>
        <recommendedName>
            <fullName evidence="15">5-amino-6-(5-phosphoribosylamino)uracil reductase</fullName>
            <ecNumber evidence="15">1.1.1.193</ecNumber>
        </recommendedName>
        <alternativeName>
            <fullName evidence="15">HTP reductase</fullName>
        </alternativeName>
    </domain>
</protein>
<dbReference type="AlphaFoldDB" id="A0A2N5JAE2"/>
<feature type="binding site" evidence="17">
    <location>
        <position position="208"/>
    </location>
    <ligand>
        <name>NADP(+)</name>
        <dbReference type="ChEBI" id="CHEBI:58349"/>
    </ligand>
</feature>
<evidence type="ECO:0000256" key="13">
    <source>
        <dbReference type="ARBA" id="ARBA00049861"/>
    </source>
</evidence>
<evidence type="ECO:0000256" key="5">
    <source>
        <dbReference type="ARBA" id="ARBA00007417"/>
    </source>
</evidence>
<dbReference type="Gene3D" id="3.40.430.10">
    <property type="entry name" value="Dihydrofolate Reductase, subunit A"/>
    <property type="match status" value="1"/>
</dbReference>
<evidence type="ECO:0000256" key="7">
    <source>
        <dbReference type="ARBA" id="ARBA00022723"/>
    </source>
</evidence>
<comment type="pathway">
    <text evidence="3 15">Cofactor biosynthesis; riboflavin biosynthesis; 5-amino-6-(D-ribitylamino)uracil from GTP: step 3/4.</text>
</comment>
<dbReference type="PIRSF" id="PIRSF006769">
    <property type="entry name" value="RibD"/>
    <property type="match status" value="1"/>
</dbReference>
<dbReference type="CDD" id="cd01284">
    <property type="entry name" value="Riboflavin_deaminase-reductase"/>
    <property type="match status" value="1"/>
</dbReference>
<evidence type="ECO:0000256" key="6">
    <source>
        <dbReference type="ARBA" id="ARBA00022619"/>
    </source>
</evidence>
<dbReference type="SUPFAM" id="SSF53597">
    <property type="entry name" value="Dihydrofolate reductase-like"/>
    <property type="match status" value="1"/>
</dbReference>
<comment type="caution">
    <text evidence="20">The sequence shown here is derived from an EMBL/GenBank/DDBJ whole genome shotgun (WGS) entry which is preliminary data.</text>
</comment>
<name>A0A2N5JAE2_9BIFI</name>
<dbReference type="UniPathway" id="UPA00275">
    <property type="reaction ID" value="UER00401"/>
</dbReference>
<evidence type="ECO:0000259" key="19">
    <source>
        <dbReference type="PROSITE" id="PS51747"/>
    </source>
</evidence>
<evidence type="ECO:0000256" key="2">
    <source>
        <dbReference type="ARBA" id="ARBA00004882"/>
    </source>
</evidence>
<dbReference type="Gene3D" id="3.40.140.10">
    <property type="entry name" value="Cytidine Deaminase, domain 2"/>
    <property type="match status" value="1"/>
</dbReference>
<feature type="binding site" evidence="17">
    <location>
        <position position="196"/>
    </location>
    <ligand>
        <name>substrate</name>
    </ligand>
</feature>
<feature type="binding site" evidence="18">
    <location>
        <position position="96"/>
    </location>
    <ligand>
        <name>Zn(2+)</name>
        <dbReference type="ChEBI" id="CHEBI:29105"/>
        <note>catalytic</note>
    </ligand>
</feature>
<evidence type="ECO:0000256" key="12">
    <source>
        <dbReference type="ARBA" id="ARBA00023268"/>
    </source>
</evidence>
<evidence type="ECO:0000256" key="1">
    <source>
        <dbReference type="ARBA" id="ARBA00002151"/>
    </source>
</evidence>
<feature type="binding site" evidence="17">
    <location>
        <position position="219"/>
    </location>
    <ligand>
        <name>substrate</name>
    </ligand>
</feature>
<dbReference type="PROSITE" id="PS00903">
    <property type="entry name" value="CYT_DCMP_DEAMINASES_1"/>
    <property type="match status" value="1"/>
</dbReference>
<feature type="binding site" evidence="17">
    <location>
        <position position="180"/>
    </location>
    <ligand>
        <name>substrate</name>
    </ligand>
</feature>
<dbReference type="InterPro" id="IPR024072">
    <property type="entry name" value="DHFR-like_dom_sf"/>
</dbReference>
<evidence type="ECO:0000256" key="18">
    <source>
        <dbReference type="PIRSR" id="PIRSR006769-3"/>
    </source>
</evidence>
<evidence type="ECO:0000313" key="21">
    <source>
        <dbReference type="Proteomes" id="UP000235050"/>
    </source>
</evidence>
<dbReference type="Pfam" id="PF01872">
    <property type="entry name" value="RibD_C"/>
    <property type="match status" value="1"/>
</dbReference>
<evidence type="ECO:0000256" key="14">
    <source>
        <dbReference type="ARBA" id="ARBA00049886"/>
    </source>
</evidence>
<feature type="binding site" evidence="17">
    <location>
        <position position="166"/>
    </location>
    <ligand>
        <name>NADP(+)</name>
        <dbReference type="ChEBI" id="CHEBI:58349"/>
    </ligand>
</feature>
<evidence type="ECO:0000256" key="11">
    <source>
        <dbReference type="ARBA" id="ARBA00023002"/>
    </source>
</evidence>
<comment type="catalytic activity">
    <reaction evidence="14 15">
        <text>2,5-diamino-6-hydroxy-4-(5-phosphoribosylamino)-pyrimidine + H2O + H(+) = 5-amino-6-(5-phospho-D-ribosylamino)uracil + NH4(+)</text>
        <dbReference type="Rhea" id="RHEA:21868"/>
        <dbReference type="ChEBI" id="CHEBI:15377"/>
        <dbReference type="ChEBI" id="CHEBI:15378"/>
        <dbReference type="ChEBI" id="CHEBI:28938"/>
        <dbReference type="ChEBI" id="CHEBI:58453"/>
        <dbReference type="ChEBI" id="CHEBI:58614"/>
        <dbReference type="EC" id="3.5.4.26"/>
    </reaction>
</comment>
<dbReference type="InterPro" id="IPR050765">
    <property type="entry name" value="Riboflavin_Biosynth_HTPR"/>
</dbReference>
<dbReference type="NCBIfam" id="TIGR00227">
    <property type="entry name" value="ribD_Cterm"/>
    <property type="match status" value="1"/>
</dbReference>
<dbReference type="InterPro" id="IPR016192">
    <property type="entry name" value="APOBEC/CMP_deaminase_Zn-bd"/>
</dbReference>
<dbReference type="GO" id="GO:0008703">
    <property type="term" value="F:5-amino-6-(5-phosphoribosylamino)uracil reductase activity"/>
    <property type="evidence" value="ECO:0007669"/>
    <property type="project" value="UniProtKB-EC"/>
</dbReference>
<dbReference type="Pfam" id="PF00383">
    <property type="entry name" value="dCMP_cyt_deam_1"/>
    <property type="match status" value="1"/>
</dbReference>
<dbReference type="InterPro" id="IPR011549">
    <property type="entry name" value="RibD_C"/>
</dbReference>
<dbReference type="PROSITE" id="PS51747">
    <property type="entry name" value="CYT_DCMP_DEAMINASES_2"/>
    <property type="match status" value="1"/>
</dbReference>
<accession>A0A2N5JAE2</accession>
<evidence type="ECO:0000256" key="17">
    <source>
        <dbReference type="PIRSR" id="PIRSR006769-2"/>
    </source>
</evidence>
<sequence>MLYRVERGTVDDREYMSVALDHAKRGLGKVNPNPLVGAVIVRDGRIIATGHHDHFGGWHAERDALESAKRQGVSVRGATIYVTLEPCCHQGKQPPCTQALIDAGISRVVVGSADPNPLVAGKGIRQLRQAGIAVTEDVLRAECDAMNEIFLHYIVDRRPFVLLKYAMTLDGRIATASGASRWITGEPSRRRVHEDRNRFAAIMVGVGTVLADDPRLTCRIEHGHDPIRIICDGGMRTPLDSVVVTTARDTPTIIVTNPFDEHDEGVAERVGRYRDAGCEVLPVQTADDGHPSLPALMELLGARGIDSVMIEGGATLAWSALRSHVVDKIDAYIAPKLFGGESAPSPVGGEGVNTPDDCFHVTDPQVIRLGDDVLIEGGVSYVHRNR</sequence>
<comment type="similarity">
    <text evidence="5 15">In the C-terminal section; belongs to the HTP reductase family.</text>
</comment>
<dbReference type="Proteomes" id="UP000235050">
    <property type="component" value="Unassembled WGS sequence"/>
</dbReference>
<reference evidence="20 21" key="1">
    <citation type="submission" date="2017-07" db="EMBL/GenBank/DDBJ databases">
        <title>Bifidobacterium novel species.</title>
        <authorList>
            <person name="Lugli G.A."/>
            <person name="Milani C."/>
            <person name="Duranti S."/>
            <person name="Mangifesta M."/>
        </authorList>
    </citation>
    <scope>NUCLEOTIDE SEQUENCE [LARGE SCALE GENOMIC DNA]</scope>
    <source>
        <strain evidence="21">Uis1B</strain>
    </source>
</reference>
<evidence type="ECO:0000256" key="4">
    <source>
        <dbReference type="ARBA" id="ARBA00005259"/>
    </source>
</evidence>
<dbReference type="GO" id="GO:0008835">
    <property type="term" value="F:diaminohydroxyphosphoribosylaminopyrimidine deaminase activity"/>
    <property type="evidence" value="ECO:0007669"/>
    <property type="project" value="UniProtKB-EC"/>
</dbReference>
<dbReference type="GO" id="GO:0008270">
    <property type="term" value="F:zinc ion binding"/>
    <property type="evidence" value="ECO:0007669"/>
    <property type="project" value="InterPro"/>
</dbReference>
<dbReference type="GO" id="GO:0009231">
    <property type="term" value="P:riboflavin biosynthetic process"/>
    <property type="evidence" value="ECO:0007669"/>
    <property type="project" value="UniProtKB-UniPathway"/>
</dbReference>
<dbReference type="FunFam" id="3.40.140.10:FF:000025">
    <property type="entry name" value="Riboflavin biosynthesis protein RibD"/>
    <property type="match status" value="1"/>
</dbReference>
<keyword evidence="11 15" id="KW-0560">Oxidoreductase</keyword>
<dbReference type="PANTHER" id="PTHR38011">
    <property type="entry name" value="DIHYDROFOLATE REDUCTASE FAMILY PROTEIN (AFU_ORTHOLOGUE AFUA_8G06820)"/>
    <property type="match status" value="1"/>
</dbReference>
<proteinExistence type="inferred from homology"/>
<keyword evidence="7 15" id="KW-0479">Metal-binding</keyword>
<dbReference type="InterPro" id="IPR002125">
    <property type="entry name" value="CMP_dCMP_dom"/>
</dbReference>
<evidence type="ECO:0000313" key="20">
    <source>
        <dbReference type="EMBL" id="PLS31187.1"/>
    </source>
</evidence>
<dbReference type="GO" id="GO:0050661">
    <property type="term" value="F:NADP binding"/>
    <property type="evidence" value="ECO:0007669"/>
    <property type="project" value="InterPro"/>
</dbReference>
<feature type="binding site" evidence="17">
    <location>
        <position position="182"/>
    </location>
    <ligand>
        <name>NADP(+)</name>
        <dbReference type="ChEBI" id="CHEBI:58349"/>
    </ligand>
</feature>
<keyword evidence="12" id="KW-0511">Multifunctional enzyme</keyword>
<feature type="binding site" evidence="17">
    <location>
        <begin position="313"/>
        <end position="319"/>
    </location>
    <ligand>
        <name>NADP(+)</name>
        <dbReference type="ChEBI" id="CHEBI:58349"/>
    </ligand>
</feature>
<comment type="similarity">
    <text evidence="4 15">In the N-terminal section; belongs to the cytidine and deoxycytidylate deaminase family.</text>
</comment>
<feature type="domain" description="CMP/dCMP-type deaminase" evidence="19">
    <location>
        <begin position="10"/>
        <end position="135"/>
    </location>
</feature>
<evidence type="ECO:0000256" key="16">
    <source>
        <dbReference type="PIRSR" id="PIRSR006769-1"/>
    </source>
</evidence>
<gene>
    <name evidence="20" type="ORF">Uis1B_0931</name>
</gene>
<evidence type="ECO:0000256" key="8">
    <source>
        <dbReference type="ARBA" id="ARBA00022801"/>
    </source>
</evidence>
<feature type="binding site" evidence="18">
    <location>
        <position position="59"/>
    </location>
    <ligand>
        <name>Zn(2+)</name>
        <dbReference type="ChEBI" id="CHEBI:29105"/>
        <note>catalytic</note>
    </ligand>
</feature>
<comment type="pathway">
    <text evidence="2 15">Cofactor biosynthesis; riboflavin biosynthesis; 5-amino-6-(D-ribitylamino)uracil from GTP: step 2/4.</text>
</comment>
<evidence type="ECO:0000256" key="3">
    <source>
        <dbReference type="ARBA" id="ARBA00004910"/>
    </source>
</evidence>
<evidence type="ECO:0000256" key="10">
    <source>
        <dbReference type="ARBA" id="ARBA00022857"/>
    </source>
</evidence>
<keyword evidence="10 15" id="KW-0521">NADP</keyword>
<keyword evidence="21" id="KW-1185">Reference proteome</keyword>
<dbReference type="EC" id="3.5.4.26" evidence="15"/>
<keyword evidence="8 15" id="KW-0378">Hydrolase</keyword>